<evidence type="ECO:0000256" key="3">
    <source>
        <dbReference type="ARBA" id="ARBA00022898"/>
    </source>
</evidence>
<accession>A0AAE1S8I7</accession>
<gene>
    <name evidence="5" type="ORF">RND71_016440</name>
</gene>
<dbReference type="InterPro" id="IPR015421">
    <property type="entry name" value="PyrdxlP-dep_Trfase_major"/>
</dbReference>
<dbReference type="GO" id="GO:0016020">
    <property type="term" value="C:membrane"/>
    <property type="evidence" value="ECO:0007669"/>
    <property type="project" value="GOC"/>
</dbReference>
<dbReference type="InterPro" id="IPR050087">
    <property type="entry name" value="AON_synthase_class-II"/>
</dbReference>
<protein>
    <submittedName>
        <fullName evidence="5">Uncharacterized protein</fullName>
    </submittedName>
</protein>
<dbReference type="GO" id="GO:0005783">
    <property type="term" value="C:endoplasmic reticulum"/>
    <property type="evidence" value="ECO:0007669"/>
    <property type="project" value="TreeGrafter"/>
</dbReference>
<keyword evidence="6" id="KW-1185">Reference proteome</keyword>
<dbReference type="EMBL" id="JAVYJV010000008">
    <property type="protein sequence ID" value="KAK4365082.1"/>
    <property type="molecule type" value="Genomic_DNA"/>
</dbReference>
<keyword evidence="3" id="KW-0663">Pyridoxal phosphate</keyword>
<dbReference type="Proteomes" id="UP001291623">
    <property type="component" value="Unassembled WGS sequence"/>
</dbReference>
<dbReference type="GO" id="GO:0004758">
    <property type="term" value="F:serine C-palmitoyltransferase activity"/>
    <property type="evidence" value="ECO:0007669"/>
    <property type="project" value="TreeGrafter"/>
</dbReference>
<dbReference type="PANTHER" id="PTHR13693">
    <property type="entry name" value="CLASS II AMINOTRANSFERASE/8-AMINO-7-OXONONANOATE SYNTHASE"/>
    <property type="match status" value="1"/>
</dbReference>
<comment type="similarity">
    <text evidence="1">Belongs to the class-II pyridoxal-phosphate-dependent aminotransferase family.</text>
</comment>
<organism evidence="5 6">
    <name type="scientific">Anisodus tanguticus</name>
    <dbReference type="NCBI Taxonomy" id="243964"/>
    <lineage>
        <taxon>Eukaryota</taxon>
        <taxon>Viridiplantae</taxon>
        <taxon>Streptophyta</taxon>
        <taxon>Embryophyta</taxon>
        <taxon>Tracheophyta</taxon>
        <taxon>Spermatophyta</taxon>
        <taxon>Magnoliopsida</taxon>
        <taxon>eudicotyledons</taxon>
        <taxon>Gunneridae</taxon>
        <taxon>Pentapetalae</taxon>
        <taxon>asterids</taxon>
        <taxon>lamiids</taxon>
        <taxon>Solanales</taxon>
        <taxon>Solanaceae</taxon>
        <taxon>Solanoideae</taxon>
        <taxon>Hyoscyameae</taxon>
        <taxon>Anisodus</taxon>
    </lineage>
</organism>
<dbReference type="GO" id="GO:0046512">
    <property type="term" value="P:sphingosine biosynthetic process"/>
    <property type="evidence" value="ECO:0007669"/>
    <property type="project" value="TreeGrafter"/>
</dbReference>
<evidence type="ECO:0000313" key="6">
    <source>
        <dbReference type="Proteomes" id="UP001291623"/>
    </source>
</evidence>
<dbReference type="PANTHER" id="PTHR13693:SF2">
    <property type="entry name" value="SERINE PALMITOYLTRANSFERASE 1"/>
    <property type="match status" value="1"/>
</dbReference>
<dbReference type="Gene3D" id="3.40.640.10">
    <property type="entry name" value="Type I PLP-dependent aspartate aminotransferase-like (Major domain)"/>
    <property type="match status" value="1"/>
</dbReference>
<reference evidence="5" key="1">
    <citation type="submission" date="2023-12" db="EMBL/GenBank/DDBJ databases">
        <title>Genome assembly of Anisodus tanguticus.</title>
        <authorList>
            <person name="Wang Y.-J."/>
        </authorList>
    </citation>
    <scope>NUCLEOTIDE SEQUENCE</scope>
    <source>
        <strain evidence="5">KB-2021</strain>
        <tissue evidence="5">Leaf</tissue>
    </source>
</reference>
<keyword evidence="4" id="KW-0012">Acyltransferase</keyword>
<comment type="caution">
    <text evidence="5">The sequence shown here is derived from an EMBL/GenBank/DDBJ whole genome shotgun (WGS) entry which is preliminary data.</text>
</comment>
<keyword evidence="2" id="KW-0808">Transferase</keyword>
<name>A0AAE1S8I7_9SOLA</name>
<evidence type="ECO:0000256" key="4">
    <source>
        <dbReference type="ARBA" id="ARBA00023315"/>
    </source>
</evidence>
<evidence type="ECO:0000313" key="5">
    <source>
        <dbReference type="EMBL" id="KAK4365082.1"/>
    </source>
</evidence>
<evidence type="ECO:0000256" key="2">
    <source>
        <dbReference type="ARBA" id="ARBA00022679"/>
    </source>
</evidence>
<evidence type="ECO:0000256" key="1">
    <source>
        <dbReference type="ARBA" id="ARBA00008392"/>
    </source>
</evidence>
<proteinExistence type="inferred from homology"/>
<dbReference type="GO" id="GO:0046513">
    <property type="term" value="P:ceramide biosynthetic process"/>
    <property type="evidence" value="ECO:0007669"/>
    <property type="project" value="TreeGrafter"/>
</dbReference>
<dbReference type="AlphaFoldDB" id="A0AAE1S8I7"/>
<sequence>MESLRNSLEKITQKNKQAKKLRRYILVEAVYQADKIHIITVAMGHALATEGGFCTGNARVIDHQRLSSSDYVFSASLPPRLSDIKGLEVVNDPLSPIIFLTLNKSTGSSKGDLQLLEDIADDVLKEDSVFIVTSKRSTLDKCKLPVGIRYLSQQLIQNPIG</sequence>